<dbReference type="Pfam" id="PF14898">
    <property type="entry name" value="DUF4491"/>
    <property type="match status" value="1"/>
</dbReference>
<evidence type="ECO:0000256" key="1">
    <source>
        <dbReference type="SAM" id="Phobius"/>
    </source>
</evidence>
<keyword evidence="1" id="KW-0472">Membrane</keyword>
<dbReference type="Proteomes" id="UP000241048">
    <property type="component" value="Unassembled WGS sequence"/>
</dbReference>
<keyword evidence="1" id="KW-1133">Transmembrane helix</keyword>
<feature type="transmembrane region" description="Helical" evidence="1">
    <location>
        <begin position="33"/>
        <end position="49"/>
    </location>
</feature>
<dbReference type="AlphaFoldDB" id="A0A2T3FTS1"/>
<dbReference type="EMBL" id="PYLO01000001">
    <property type="protein sequence ID" value="PST38667.1"/>
    <property type="molecule type" value="Genomic_DNA"/>
</dbReference>
<feature type="transmembrane region" description="Helical" evidence="1">
    <location>
        <begin position="55"/>
        <end position="72"/>
    </location>
</feature>
<accession>A0A2T3FTS1</accession>
<comment type="caution">
    <text evidence="2">The sequence shown here is derived from an EMBL/GenBank/DDBJ whole genome shotgun (WGS) entry which is preliminary data.</text>
</comment>
<gene>
    <name evidence="2" type="ORF">C7U56_01540</name>
</gene>
<reference evidence="2 3" key="1">
    <citation type="submission" date="2018-03" db="EMBL/GenBank/DDBJ databases">
        <title>Lachnoclostridium SNUG30386 gen.nov., sp.nov., isolated from human faeces.</title>
        <authorList>
            <person name="Seo B."/>
            <person name="Jeon K."/>
            <person name="Ko G."/>
        </authorList>
    </citation>
    <scope>NUCLEOTIDE SEQUENCE [LARGE SCALE GENOMIC DNA]</scope>
    <source>
        <strain evidence="2 3">SNUG30386</strain>
    </source>
</reference>
<keyword evidence="3" id="KW-1185">Reference proteome</keyword>
<sequence>MNFSGILIGVLTFFLIGLFHPIVIYAEYYFGSRCWPVFLLVGILCMILSVRMQEILWSVSLGVLGVSCFWSIKELKEQEKRVEKGWFPKRKVNKH</sequence>
<keyword evidence="1" id="KW-0812">Transmembrane</keyword>
<proteinExistence type="predicted"/>
<evidence type="ECO:0000313" key="2">
    <source>
        <dbReference type="EMBL" id="PST38667.1"/>
    </source>
</evidence>
<feature type="transmembrane region" description="Helical" evidence="1">
    <location>
        <begin position="6"/>
        <end position="26"/>
    </location>
</feature>
<protein>
    <submittedName>
        <fullName evidence="2">DUF4491 domain-containing protein</fullName>
    </submittedName>
</protein>
<organism evidence="2 3">
    <name type="scientific">Clostridium fessum</name>
    <dbReference type="NCBI Taxonomy" id="2126740"/>
    <lineage>
        <taxon>Bacteria</taxon>
        <taxon>Bacillati</taxon>
        <taxon>Bacillota</taxon>
        <taxon>Clostridia</taxon>
        <taxon>Eubacteriales</taxon>
        <taxon>Clostridiaceae</taxon>
        <taxon>Clostridium</taxon>
    </lineage>
</organism>
<dbReference type="InterPro" id="IPR027890">
    <property type="entry name" value="DUF4491"/>
</dbReference>
<evidence type="ECO:0000313" key="3">
    <source>
        <dbReference type="Proteomes" id="UP000241048"/>
    </source>
</evidence>
<name>A0A2T3FTS1_9CLOT</name>